<dbReference type="InterPro" id="IPR009042">
    <property type="entry name" value="RNA_pol_sigma70_r1_2"/>
</dbReference>
<accession>A0ABN8DFP3</accession>
<dbReference type="RefSeq" id="WP_237484538.1">
    <property type="nucleotide sequence ID" value="NZ_CAKLCM010000002.1"/>
</dbReference>
<evidence type="ECO:0000259" key="1">
    <source>
        <dbReference type="Pfam" id="PF00140"/>
    </source>
</evidence>
<sequence length="58" mass="6742">MRVIEEKKQNRTKSNHDEALNIGATYFKEVSNHNLLTAEEEKFLARKAIKGDQLARQK</sequence>
<evidence type="ECO:0000313" key="2">
    <source>
        <dbReference type="EMBL" id="CAH0526124.1"/>
    </source>
</evidence>
<keyword evidence="3" id="KW-1185">Reference proteome</keyword>
<comment type="caution">
    <text evidence="2">The sequence shown here is derived from an EMBL/GenBank/DDBJ whole genome shotgun (WGS) entry which is preliminary data.</text>
</comment>
<evidence type="ECO:0000313" key="3">
    <source>
        <dbReference type="Proteomes" id="UP000838160"/>
    </source>
</evidence>
<gene>
    <name evidence="2" type="ORF">VHP8226_01598</name>
</gene>
<reference evidence="2" key="1">
    <citation type="submission" date="2021-12" db="EMBL/GenBank/DDBJ databases">
        <authorList>
            <person name="Rodrigo-Torres L."/>
            <person name="Arahal R. D."/>
            <person name="Lucena T."/>
        </authorList>
    </citation>
    <scope>NUCLEOTIDE SEQUENCE</scope>
    <source>
        <strain evidence="2">CECT 8226</strain>
    </source>
</reference>
<dbReference type="Pfam" id="PF00140">
    <property type="entry name" value="Sigma70_r1_2"/>
    <property type="match status" value="1"/>
</dbReference>
<dbReference type="EMBL" id="CAKLCM010000002">
    <property type="protein sequence ID" value="CAH0526124.1"/>
    <property type="molecule type" value="Genomic_DNA"/>
</dbReference>
<protein>
    <recommendedName>
        <fullName evidence="1">RNA polymerase sigma-70 region 1.2 domain-containing protein</fullName>
    </recommendedName>
</protein>
<name>A0ABN8DFP3_9VIBR</name>
<proteinExistence type="predicted"/>
<dbReference type="Proteomes" id="UP000838160">
    <property type="component" value="Unassembled WGS sequence"/>
</dbReference>
<feature type="domain" description="RNA polymerase sigma-70 region 1.2" evidence="1">
    <location>
        <begin position="25"/>
        <end position="54"/>
    </location>
</feature>
<organism evidence="2 3">
    <name type="scientific">Vibrio hippocampi</name>
    <dbReference type="NCBI Taxonomy" id="654686"/>
    <lineage>
        <taxon>Bacteria</taxon>
        <taxon>Pseudomonadati</taxon>
        <taxon>Pseudomonadota</taxon>
        <taxon>Gammaproteobacteria</taxon>
        <taxon>Vibrionales</taxon>
        <taxon>Vibrionaceae</taxon>
        <taxon>Vibrio</taxon>
    </lineage>
</organism>